<dbReference type="InterPro" id="IPR036162">
    <property type="entry name" value="Resolvase-like_N_sf"/>
</dbReference>
<dbReference type="EMBL" id="JBHSNA010000015">
    <property type="protein sequence ID" value="MFC5567516.1"/>
    <property type="molecule type" value="Genomic_DNA"/>
</dbReference>
<sequence length="537" mass="59020">MPDRRRACIYARFSTDLQSDRSIDDQVALCRAYAAREGLTVVTTYSDRARTSASLIGRDGLQDLMADARAGKFDVLVVEAFDRLSRDQEDLAGIHKRLDFLRIPILAVNDGRADAIQIGVHGLLGQIWMDGHKKKVRRGMAGVIRGGRHAGGRAYGYRPLPGQPGELEIVEAEAEVIRRIFAAYAVGTSARAIAAELNGEGVPPPRGPRWNASTLIGNHARGHGLLRNELYKGIQVWNRITMVRDPDTGRRVSRTNPESEWQRSPAPHLRIVEDALYDRVQLSKADRAQSGARGRALTRPLRPFSGLLRCGCCGAGMSISNRRGTAILIRCSRSVESGTCANRRQVRLDRIEAAVFARLREELEHPAYLREYLRVYHGERQRLASAARRDKAQLGRAATKARAAFDRAHKLYIDGVTDGPAAEANIRRLLDEARAAEIALAQAEAEVPVVELHPAALARYIDALADLAPSLAAPTPPAQEAVAILRELISAVVVTPEESHVDVVMHGYMAMLLGRDRLDCRGLMVAEEGFEPPTHGL</sequence>
<dbReference type="Pfam" id="PF13408">
    <property type="entry name" value="Zn_ribbon_recom"/>
    <property type="match status" value="1"/>
</dbReference>
<protein>
    <submittedName>
        <fullName evidence="3">Recombinase family protein</fullName>
    </submittedName>
</protein>
<dbReference type="Gene3D" id="3.90.1750.20">
    <property type="entry name" value="Putative Large Serine Recombinase, Chain B, Domain 2"/>
    <property type="match status" value="1"/>
</dbReference>
<organism evidence="3 4">
    <name type="scientific">Rubellimicrobium aerolatum</name>
    <dbReference type="NCBI Taxonomy" id="490979"/>
    <lineage>
        <taxon>Bacteria</taxon>
        <taxon>Pseudomonadati</taxon>
        <taxon>Pseudomonadota</taxon>
        <taxon>Alphaproteobacteria</taxon>
        <taxon>Rhodobacterales</taxon>
        <taxon>Roseobacteraceae</taxon>
        <taxon>Rubellimicrobium</taxon>
    </lineage>
</organism>
<dbReference type="InterPro" id="IPR025827">
    <property type="entry name" value="Zn_ribbon_recom_dom"/>
</dbReference>
<dbReference type="RefSeq" id="WP_209841197.1">
    <property type="nucleotide sequence ID" value="NZ_JAGGJP010000009.1"/>
</dbReference>
<dbReference type="PANTHER" id="PTHR30461:SF23">
    <property type="entry name" value="DNA RECOMBINASE-RELATED"/>
    <property type="match status" value="1"/>
</dbReference>
<dbReference type="SMART" id="SM00857">
    <property type="entry name" value="Resolvase"/>
    <property type="match status" value="1"/>
</dbReference>
<dbReference type="Pfam" id="PF07508">
    <property type="entry name" value="Recombinase"/>
    <property type="match status" value="1"/>
</dbReference>
<dbReference type="SUPFAM" id="SSF53041">
    <property type="entry name" value="Resolvase-like"/>
    <property type="match status" value="1"/>
</dbReference>
<evidence type="ECO:0000259" key="2">
    <source>
        <dbReference type="PROSITE" id="PS51737"/>
    </source>
</evidence>
<dbReference type="Proteomes" id="UP001596056">
    <property type="component" value="Unassembled WGS sequence"/>
</dbReference>
<feature type="domain" description="Recombinase" evidence="2">
    <location>
        <begin position="154"/>
        <end position="291"/>
    </location>
</feature>
<comment type="caution">
    <text evidence="3">The sequence shown here is derived from an EMBL/GenBank/DDBJ whole genome shotgun (WGS) entry which is preliminary data.</text>
</comment>
<dbReference type="Gene3D" id="3.40.50.1390">
    <property type="entry name" value="Resolvase, N-terminal catalytic domain"/>
    <property type="match status" value="1"/>
</dbReference>
<dbReference type="Pfam" id="PF00239">
    <property type="entry name" value="Resolvase"/>
    <property type="match status" value="1"/>
</dbReference>
<keyword evidence="4" id="KW-1185">Reference proteome</keyword>
<dbReference type="InterPro" id="IPR050639">
    <property type="entry name" value="SSR_resolvase"/>
</dbReference>
<feature type="domain" description="Resolvase/invertase-type recombinase catalytic" evidence="1">
    <location>
        <begin position="6"/>
        <end position="91"/>
    </location>
</feature>
<evidence type="ECO:0000259" key="1">
    <source>
        <dbReference type="PROSITE" id="PS51736"/>
    </source>
</evidence>
<name>A0ABW0SF68_9RHOB</name>
<proteinExistence type="predicted"/>
<evidence type="ECO:0000313" key="3">
    <source>
        <dbReference type="EMBL" id="MFC5567516.1"/>
    </source>
</evidence>
<dbReference type="PANTHER" id="PTHR30461">
    <property type="entry name" value="DNA-INVERTASE FROM LAMBDOID PROPHAGE"/>
    <property type="match status" value="1"/>
</dbReference>
<dbReference type="InterPro" id="IPR006119">
    <property type="entry name" value="Resolv_N"/>
</dbReference>
<dbReference type="PROSITE" id="PS51737">
    <property type="entry name" value="RECOMBINASE_DNA_BIND"/>
    <property type="match status" value="1"/>
</dbReference>
<evidence type="ECO:0000313" key="4">
    <source>
        <dbReference type="Proteomes" id="UP001596056"/>
    </source>
</evidence>
<dbReference type="CDD" id="cd00338">
    <property type="entry name" value="Ser_Recombinase"/>
    <property type="match status" value="1"/>
</dbReference>
<reference evidence="4" key="1">
    <citation type="journal article" date="2019" name="Int. J. Syst. Evol. Microbiol.">
        <title>The Global Catalogue of Microorganisms (GCM) 10K type strain sequencing project: providing services to taxonomists for standard genome sequencing and annotation.</title>
        <authorList>
            <consortium name="The Broad Institute Genomics Platform"/>
            <consortium name="The Broad Institute Genome Sequencing Center for Infectious Disease"/>
            <person name="Wu L."/>
            <person name="Ma J."/>
        </authorList>
    </citation>
    <scope>NUCLEOTIDE SEQUENCE [LARGE SCALE GENOMIC DNA]</scope>
    <source>
        <strain evidence="4">KACC 11588</strain>
    </source>
</reference>
<accession>A0ABW0SF68</accession>
<dbReference type="InterPro" id="IPR011109">
    <property type="entry name" value="DNA_bind_recombinase_dom"/>
</dbReference>
<gene>
    <name evidence="3" type="ORF">ACFPOC_13970</name>
</gene>
<dbReference type="InterPro" id="IPR038109">
    <property type="entry name" value="DNA_bind_recomb_sf"/>
</dbReference>
<dbReference type="PROSITE" id="PS51736">
    <property type="entry name" value="RECOMBINASES_3"/>
    <property type="match status" value="1"/>
</dbReference>